<reference evidence="1 2" key="1">
    <citation type="journal article" date="2023" name="Nucleic Acids Res.">
        <title>The hologenome of Daphnia magna reveals possible DNA methylation and microbiome-mediated evolution of the host genome.</title>
        <authorList>
            <person name="Chaturvedi A."/>
            <person name="Li X."/>
            <person name="Dhandapani V."/>
            <person name="Marshall H."/>
            <person name="Kissane S."/>
            <person name="Cuenca-Cambronero M."/>
            <person name="Asole G."/>
            <person name="Calvet F."/>
            <person name="Ruiz-Romero M."/>
            <person name="Marangio P."/>
            <person name="Guigo R."/>
            <person name="Rago D."/>
            <person name="Mirbahai L."/>
            <person name="Eastwood N."/>
            <person name="Colbourne J.K."/>
            <person name="Zhou J."/>
            <person name="Mallon E."/>
            <person name="Orsini L."/>
        </authorList>
    </citation>
    <scope>NUCLEOTIDE SEQUENCE [LARGE SCALE GENOMIC DNA]</scope>
    <source>
        <strain evidence="1">LRV0_1</strain>
    </source>
</reference>
<gene>
    <name evidence="1" type="ORF">OUZ56_017399</name>
</gene>
<dbReference type="EMBL" id="JAOYFB010000038">
    <property type="protein sequence ID" value="KAK4028146.1"/>
    <property type="molecule type" value="Genomic_DNA"/>
</dbReference>
<protein>
    <submittedName>
        <fullName evidence="1">Uncharacterized protein</fullName>
    </submittedName>
</protein>
<comment type="caution">
    <text evidence="1">The sequence shown here is derived from an EMBL/GenBank/DDBJ whole genome shotgun (WGS) entry which is preliminary data.</text>
</comment>
<sequence>MARITITNNEIMTLPSLSSSTHVVSACGGTKLRPLSQPSYSPQLPASDGQPLRPLSHHSFIHVVSACGGTKLRPLSQHSYSPLLPATSPPLRPLSHPRLIYDSSINCRKCSPDEALEIEEQPDNTVLAQKTTCFISNRKM</sequence>
<evidence type="ECO:0000313" key="1">
    <source>
        <dbReference type="EMBL" id="KAK4028146.1"/>
    </source>
</evidence>
<dbReference type="PROSITE" id="PS51257">
    <property type="entry name" value="PROKAR_LIPOPROTEIN"/>
    <property type="match status" value="1"/>
</dbReference>
<name>A0ABR0ASS2_9CRUS</name>
<accession>A0ABR0ASS2</accession>
<keyword evidence="2" id="KW-1185">Reference proteome</keyword>
<proteinExistence type="predicted"/>
<dbReference type="Proteomes" id="UP001234178">
    <property type="component" value="Unassembled WGS sequence"/>
</dbReference>
<evidence type="ECO:0000313" key="2">
    <source>
        <dbReference type="Proteomes" id="UP001234178"/>
    </source>
</evidence>
<organism evidence="1 2">
    <name type="scientific">Daphnia magna</name>
    <dbReference type="NCBI Taxonomy" id="35525"/>
    <lineage>
        <taxon>Eukaryota</taxon>
        <taxon>Metazoa</taxon>
        <taxon>Ecdysozoa</taxon>
        <taxon>Arthropoda</taxon>
        <taxon>Crustacea</taxon>
        <taxon>Branchiopoda</taxon>
        <taxon>Diplostraca</taxon>
        <taxon>Cladocera</taxon>
        <taxon>Anomopoda</taxon>
        <taxon>Daphniidae</taxon>
        <taxon>Daphnia</taxon>
    </lineage>
</organism>